<feature type="active site" description="Charge relay system" evidence="7">
    <location>
        <position position="251"/>
    </location>
</feature>
<accession>A0AAE4BRS8</accession>
<dbReference type="SUPFAM" id="SSF50156">
    <property type="entry name" value="PDZ domain-like"/>
    <property type="match status" value="2"/>
</dbReference>
<dbReference type="InterPro" id="IPR036034">
    <property type="entry name" value="PDZ_sf"/>
</dbReference>
<evidence type="ECO:0000259" key="9">
    <source>
        <dbReference type="PROSITE" id="PS50106"/>
    </source>
</evidence>
<dbReference type="Pfam" id="PF13365">
    <property type="entry name" value="Trypsin_2"/>
    <property type="match status" value="1"/>
</dbReference>
<dbReference type="Proteomes" id="UP001185092">
    <property type="component" value="Unassembled WGS sequence"/>
</dbReference>
<dbReference type="NCBIfam" id="TIGR02037">
    <property type="entry name" value="degP_htrA_DO"/>
    <property type="match status" value="1"/>
</dbReference>
<feature type="active site" description="Charge relay system" evidence="7">
    <location>
        <position position="144"/>
    </location>
</feature>
<dbReference type="Gene3D" id="2.40.10.120">
    <property type="match status" value="1"/>
</dbReference>
<organism evidence="10 11">
    <name type="scientific">Aureibacter tunicatorum</name>
    <dbReference type="NCBI Taxonomy" id="866807"/>
    <lineage>
        <taxon>Bacteria</taxon>
        <taxon>Pseudomonadati</taxon>
        <taxon>Bacteroidota</taxon>
        <taxon>Cytophagia</taxon>
        <taxon>Cytophagales</taxon>
        <taxon>Persicobacteraceae</taxon>
        <taxon>Aureibacter</taxon>
    </lineage>
</organism>
<keyword evidence="11" id="KW-1185">Reference proteome</keyword>
<evidence type="ECO:0000256" key="3">
    <source>
        <dbReference type="ARBA" id="ARBA00022729"/>
    </source>
</evidence>
<dbReference type="Pfam" id="PF12812">
    <property type="entry name" value="PDZ_1"/>
    <property type="match status" value="1"/>
</dbReference>
<feature type="active site" description="Charge relay system" evidence="7">
    <location>
        <position position="174"/>
    </location>
</feature>
<gene>
    <name evidence="10" type="ORF">HNQ88_001141</name>
</gene>
<dbReference type="SMART" id="SM00228">
    <property type="entry name" value="PDZ"/>
    <property type="match status" value="1"/>
</dbReference>
<evidence type="ECO:0000256" key="8">
    <source>
        <dbReference type="PIRSR" id="PIRSR611782-2"/>
    </source>
</evidence>
<feature type="domain" description="PDZ" evidence="9">
    <location>
        <begin position="306"/>
        <end position="386"/>
    </location>
</feature>
<dbReference type="InterPro" id="IPR009003">
    <property type="entry name" value="Peptidase_S1_PA"/>
</dbReference>
<dbReference type="PANTHER" id="PTHR22939">
    <property type="entry name" value="SERINE PROTEASE FAMILY S1C HTRA-RELATED"/>
    <property type="match status" value="1"/>
</dbReference>
<comment type="caution">
    <text evidence="10">The sequence shown here is derived from an EMBL/GenBank/DDBJ whole genome shotgun (WGS) entry which is preliminary data.</text>
</comment>
<protein>
    <submittedName>
        <fullName evidence="10">Do/DeqQ family serine protease</fullName>
    </submittedName>
</protein>
<dbReference type="GO" id="GO:0006508">
    <property type="term" value="P:proteolysis"/>
    <property type="evidence" value="ECO:0007669"/>
    <property type="project" value="UniProtKB-KW"/>
</dbReference>
<sequence length="501" mass="53284">MNKKTIILSVLLSAMIGGLAGVGGFIFMNQGNQQSSQLDKPIASHATKNVSLTSLPQNGGALVPEDLNFVKAASKTLTGVVHIKTYFGTKGGNSRANQQRNPLEEMFPGFRFFYPDQPRQQKRGEASGSGVILSEDGYIATNNHVVEDGDEIEVVLNDKRTFKAKVIGTDPGTDLALLKIDADGLDFIPFGNSEQIQVGEWVLAVGNPFNLTSTVTAGIVSAKGRNINILSGQYTIESFIQTDAAVNPGNSGGALVNLRGELVGINTAIASPTGSYSGYAFAIPSSIIHKVISDLKEYGVVQRAVLGVQIQNLNSELAKEHDIKSLNGVYVADVVEGGAAEEAGLQGGDVITAINGVSVNNVAELQEQIGTNKPGDKVVVDYTRDNKKRSTEVTLKNIIGETKVVKYSSTFELKGATFANISSSTAEKLGIDGGIEVVKIGNGPWKQAGIQKGFIITSVDREPVKDIKEFVQTLKYVRGGGVLIEGIYEDGTRAYYGIGLR</sequence>
<reference evidence="10" key="1">
    <citation type="submission" date="2023-07" db="EMBL/GenBank/DDBJ databases">
        <title>Genomic Encyclopedia of Type Strains, Phase IV (KMG-IV): sequencing the most valuable type-strain genomes for metagenomic binning, comparative biology and taxonomic classification.</title>
        <authorList>
            <person name="Goeker M."/>
        </authorList>
    </citation>
    <scope>NUCLEOTIDE SEQUENCE</scope>
    <source>
        <strain evidence="10">DSM 26174</strain>
    </source>
</reference>
<keyword evidence="3" id="KW-0732">Signal</keyword>
<dbReference type="Gene3D" id="2.30.42.10">
    <property type="match status" value="2"/>
</dbReference>
<keyword evidence="2 10" id="KW-0645">Protease</keyword>
<keyword evidence="6" id="KW-0720">Serine protease</keyword>
<dbReference type="PRINTS" id="PR00834">
    <property type="entry name" value="PROTEASES2C"/>
</dbReference>
<feature type="binding site" evidence="8">
    <location>
        <begin position="249"/>
        <end position="251"/>
    </location>
    <ligand>
        <name>substrate</name>
    </ligand>
</feature>
<dbReference type="SUPFAM" id="SSF50494">
    <property type="entry name" value="Trypsin-like serine proteases"/>
    <property type="match status" value="1"/>
</dbReference>
<comment type="similarity">
    <text evidence="1">Belongs to the peptidase S1C family.</text>
</comment>
<evidence type="ECO:0000256" key="5">
    <source>
        <dbReference type="ARBA" id="ARBA00022801"/>
    </source>
</evidence>
<name>A0AAE4BRS8_9BACT</name>
<dbReference type="InterPro" id="IPR001478">
    <property type="entry name" value="PDZ"/>
</dbReference>
<dbReference type="PROSITE" id="PS50106">
    <property type="entry name" value="PDZ"/>
    <property type="match status" value="1"/>
</dbReference>
<evidence type="ECO:0000313" key="11">
    <source>
        <dbReference type="Proteomes" id="UP001185092"/>
    </source>
</evidence>
<keyword evidence="5" id="KW-0378">Hydrolase</keyword>
<feature type="binding site" evidence="8">
    <location>
        <position position="144"/>
    </location>
    <ligand>
        <name>substrate</name>
    </ligand>
</feature>
<keyword evidence="4" id="KW-0677">Repeat</keyword>
<dbReference type="AlphaFoldDB" id="A0AAE4BRS8"/>
<dbReference type="InterPro" id="IPR011782">
    <property type="entry name" value="Pept_S1C_Do"/>
</dbReference>
<dbReference type="InterPro" id="IPR025926">
    <property type="entry name" value="PDZ-like_dom"/>
</dbReference>
<evidence type="ECO:0000256" key="1">
    <source>
        <dbReference type="ARBA" id="ARBA00010541"/>
    </source>
</evidence>
<feature type="binding site" evidence="8">
    <location>
        <position position="174"/>
    </location>
    <ligand>
        <name>substrate</name>
    </ligand>
</feature>
<dbReference type="InterPro" id="IPR001940">
    <property type="entry name" value="Peptidase_S1C"/>
</dbReference>
<evidence type="ECO:0000256" key="6">
    <source>
        <dbReference type="ARBA" id="ARBA00022825"/>
    </source>
</evidence>
<proteinExistence type="inferred from homology"/>
<evidence type="ECO:0000313" key="10">
    <source>
        <dbReference type="EMBL" id="MDR6238165.1"/>
    </source>
</evidence>
<dbReference type="RefSeq" id="WP_309937630.1">
    <property type="nucleotide sequence ID" value="NZ_AP025305.1"/>
</dbReference>
<dbReference type="Pfam" id="PF13180">
    <property type="entry name" value="PDZ_2"/>
    <property type="match status" value="1"/>
</dbReference>
<evidence type="ECO:0000256" key="7">
    <source>
        <dbReference type="PIRSR" id="PIRSR611782-1"/>
    </source>
</evidence>
<evidence type="ECO:0000256" key="2">
    <source>
        <dbReference type="ARBA" id="ARBA00022670"/>
    </source>
</evidence>
<evidence type="ECO:0000256" key="4">
    <source>
        <dbReference type="ARBA" id="ARBA00022737"/>
    </source>
</evidence>
<dbReference type="EMBL" id="JAVDQD010000001">
    <property type="protein sequence ID" value="MDR6238165.1"/>
    <property type="molecule type" value="Genomic_DNA"/>
</dbReference>
<dbReference type="PANTHER" id="PTHR22939:SF129">
    <property type="entry name" value="SERINE PROTEASE HTRA2, MITOCHONDRIAL"/>
    <property type="match status" value="1"/>
</dbReference>
<dbReference type="GO" id="GO:0004252">
    <property type="term" value="F:serine-type endopeptidase activity"/>
    <property type="evidence" value="ECO:0007669"/>
    <property type="project" value="InterPro"/>
</dbReference>